<comment type="caution">
    <text evidence="2">The sequence shown here is derived from an EMBL/GenBank/DDBJ whole genome shotgun (WGS) entry which is preliminary data.</text>
</comment>
<dbReference type="InterPro" id="IPR038717">
    <property type="entry name" value="Tc1-like_DDE_dom"/>
</dbReference>
<accession>A0A4Y2M9S5</accession>
<name>A0A4Y2M9S5_ARAVE</name>
<dbReference type="Pfam" id="PF13358">
    <property type="entry name" value="DDE_3"/>
    <property type="match status" value="1"/>
</dbReference>
<dbReference type="OrthoDB" id="6435577at2759"/>
<dbReference type="InterPro" id="IPR036397">
    <property type="entry name" value="RNaseH_sf"/>
</dbReference>
<dbReference type="GO" id="GO:0003676">
    <property type="term" value="F:nucleic acid binding"/>
    <property type="evidence" value="ECO:0007669"/>
    <property type="project" value="InterPro"/>
</dbReference>
<reference evidence="2 3" key="1">
    <citation type="journal article" date="2019" name="Sci. Rep.">
        <title>Orb-weaving spider Araneus ventricosus genome elucidates the spidroin gene catalogue.</title>
        <authorList>
            <person name="Kono N."/>
            <person name="Nakamura H."/>
            <person name="Ohtoshi R."/>
            <person name="Moran D.A.P."/>
            <person name="Shinohara A."/>
            <person name="Yoshida Y."/>
            <person name="Fujiwara M."/>
            <person name="Mori M."/>
            <person name="Tomita M."/>
            <person name="Arakawa K."/>
        </authorList>
    </citation>
    <scope>NUCLEOTIDE SEQUENCE [LARGE SCALE GENOMIC DNA]</scope>
</reference>
<evidence type="ECO:0000313" key="2">
    <source>
        <dbReference type="EMBL" id="GBN23332.1"/>
    </source>
</evidence>
<keyword evidence="3" id="KW-1185">Reference proteome</keyword>
<feature type="domain" description="Tc1-like transposase DDE" evidence="1">
    <location>
        <begin position="2"/>
        <end position="137"/>
    </location>
</feature>
<evidence type="ECO:0000259" key="1">
    <source>
        <dbReference type="Pfam" id="PF13358"/>
    </source>
</evidence>
<dbReference type="Proteomes" id="UP000499080">
    <property type="component" value="Unassembled WGS sequence"/>
</dbReference>
<organism evidence="2 3">
    <name type="scientific">Araneus ventricosus</name>
    <name type="common">Orbweaver spider</name>
    <name type="synonym">Epeira ventricosa</name>
    <dbReference type="NCBI Taxonomy" id="182803"/>
    <lineage>
        <taxon>Eukaryota</taxon>
        <taxon>Metazoa</taxon>
        <taxon>Ecdysozoa</taxon>
        <taxon>Arthropoda</taxon>
        <taxon>Chelicerata</taxon>
        <taxon>Arachnida</taxon>
        <taxon>Araneae</taxon>
        <taxon>Araneomorphae</taxon>
        <taxon>Entelegynae</taxon>
        <taxon>Araneoidea</taxon>
        <taxon>Araneidae</taxon>
        <taxon>Araneus</taxon>
    </lineage>
</organism>
<dbReference type="EMBL" id="BGPR01006984">
    <property type="protein sequence ID" value="GBN23332.1"/>
    <property type="molecule type" value="Genomic_DNA"/>
</dbReference>
<proteinExistence type="predicted"/>
<gene>
    <name evidence="2" type="ORF">AVEN_168337_1</name>
</gene>
<dbReference type="Gene3D" id="3.30.420.10">
    <property type="entry name" value="Ribonuclease H-like superfamily/Ribonuclease H"/>
    <property type="match status" value="1"/>
</dbReference>
<protein>
    <recommendedName>
        <fullName evidence="1">Tc1-like transposase DDE domain-containing protein</fullName>
    </recommendedName>
</protein>
<sequence length="162" mass="18441">MFTDESRFALQPDDKCVRVWRERGTHNREHHAFRGGSIMVWAGISLGYRTDLHIYRRGSVTAVRYRDEVLDSTVKLCAAAVGPSFVLMDDNARPHRAAIVDDFLDSEGIAQMERPAYLPDLNSIENLWDALGRAVCRRFSPAATPRDLETALQEDGEYWTLQ</sequence>
<evidence type="ECO:0000313" key="3">
    <source>
        <dbReference type="Proteomes" id="UP000499080"/>
    </source>
</evidence>
<dbReference type="AlphaFoldDB" id="A0A4Y2M9S5"/>